<dbReference type="KEGG" id="cam:113788201"/>
<dbReference type="OrthoDB" id="442947at2759"/>
<sequence>MQNPLSSLSAPKLTHRKPTAQCQPGPPIAVDHQHAFSHRIGRGPPNMDRVPYPRGYEGPHSPRSWNSQAVNRGNPGTTADTFNLPSRNNTPGMNGNQSQNPNSSTFEITIPHMYLIHVYG</sequence>
<protein>
    <submittedName>
        <fullName evidence="3">Uncharacterized protein LOC113788201</fullName>
    </submittedName>
</protein>
<gene>
    <name evidence="3" type="primary">LOC113788201</name>
</gene>
<organism evidence="2 3">
    <name type="scientific">Cicer arietinum</name>
    <name type="common">Chickpea</name>
    <name type="synonym">Garbanzo</name>
    <dbReference type="NCBI Taxonomy" id="3827"/>
    <lineage>
        <taxon>Eukaryota</taxon>
        <taxon>Viridiplantae</taxon>
        <taxon>Streptophyta</taxon>
        <taxon>Embryophyta</taxon>
        <taxon>Tracheophyta</taxon>
        <taxon>Spermatophyta</taxon>
        <taxon>Magnoliopsida</taxon>
        <taxon>eudicotyledons</taxon>
        <taxon>Gunneridae</taxon>
        <taxon>Pentapetalae</taxon>
        <taxon>rosids</taxon>
        <taxon>fabids</taxon>
        <taxon>Fabales</taxon>
        <taxon>Fabaceae</taxon>
        <taxon>Papilionoideae</taxon>
        <taxon>50 kb inversion clade</taxon>
        <taxon>NPAAA clade</taxon>
        <taxon>Hologalegina</taxon>
        <taxon>IRL clade</taxon>
        <taxon>Cicereae</taxon>
        <taxon>Cicer</taxon>
    </lineage>
</organism>
<dbReference type="Proteomes" id="UP000087171">
    <property type="component" value="Unplaced"/>
</dbReference>
<evidence type="ECO:0000313" key="3">
    <source>
        <dbReference type="RefSeq" id="XP_027193515.1"/>
    </source>
</evidence>
<proteinExistence type="predicted"/>
<accession>A0A3Q7YH78</accession>
<dbReference type="RefSeq" id="XP_027193515.1">
    <property type="nucleotide sequence ID" value="XM_027337714.1"/>
</dbReference>
<reference evidence="3" key="1">
    <citation type="submission" date="2025-08" db="UniProtKB">
        <authorList>
            <consortium name="RefSeq"/>
        </authorList>
    </citation>
    <scope>IDENTIFICATION</scope>
    <source>
        <tissue evidence="3">Etiolated seedlings</tissue>
    </source>
</reference>
<evidence type="ECO:0000313" key="2">
    <source>
        <dbReference type="Proteomes" id="UP000087171"/>
    </source>
</evidence>
<feature type="compositionally biased region" description="Polar residues" evidence="1">
    <location>
        <begin position="63"/>
        <end position="105"/>
    </location>
</feature>
<feature type="region of interest" description="Disordered" evidence="1">
    <location>
        <begin position="1"/>
        <end position="105"/>
    </location>
</feature>
<keyword evidence="2" id="KW-1185">Reference proteome</keyword>
<dbReference type="AlphaFoldDB" id="A0A3Q7YH78"/>
<name>A0A3Q7YH78_CICAR</name>
<evidence type="ECO:0000256" key="1">
    <source>
        <dbReference type="SAM" id="MobiDB-lite"/>
    </source>
</evidence>